<name>A0A5J6MTX4_9PROT</name>
<sequence>MAKPHPSPSIEVESPVHRAARLGEEFALTAGAHDRAPSFPHANFDRLAQEGLLALNAPQRFGGHARGLEDAVAVIRDIAQGEPSTALVLAMHYIHLATAARSWPAAWAERLGREAATGISLINALRVEPALGTPARGGLPATVARRTANGWSLSGHKIYSTGIPILSWLAVWAHTEGPDPRVGTFLVPGGTPGIEVRESWNQLGMRASASHDVILRDVAIPADHAVDIRAPAAWHPQDPTVYAWNTLLVAAVYHGIALAARQWFLRFLQTRAPANLGAPLASLPRFQEAAGEIETLLDVNKRLLRSAARDADEGHPPRLTESGQIKLTVTSQAIAAVETAVRLSGNPGLSTEEPLERHFRDVVCGRIHTPQDDSVRIASGRLALDLEAPVP</sequence>
<gene>
    <name evidence="6" type="primary">acd</name>
    <name evidence="6" type="ORF">FRZ61_09890</name>
</gene>
<dbReference type="InterPro" id="IPR006091">
    <property type="entry name" value="Acyl-CoA_Oxase/DH_mid-dom"/>
</dbReference>
<dbReference type="InterPro" id="IPR052547">
    <property type="entry name" value="Mito_Isobutyryl-CoADH"/>
</dbReference>
<evidence type="ECO:0000313" key="7">
    <source>
        <dbReference type="Proteomes" id="UP000325797"/>
    </source>
</evidence>
<dbReference type="InterPro" id="IPR037069">
    <property type="entry name" value="AcylCoA_DH/ox_N_sf"/>
</dbReference>
<feature type="domain" description="Acyl-CoA dehydrogenase/oxidase N-terminal" evidence="4">
    <location>
        <begin position="24"/>
        <end position="93"/>
    </location>
</feature>
<dbReference type="PANTHER" id="PTHR43831:SF1">
    <property type="entry name" value="ISOBUTYRYL-COA DEHYDROGENASE, MITOCHONDRIAL"/>
    <property type="match status" value="1"/>
</dbReference>
<dbReference type="InterPro" id="IPR013786">
    <property type="entry name" value="AcylCoA_DH/ox_N"/>
</dbReference>
<organism evidence="6 7">
    <name type="scientific">Hypericibacter adhaerens</name>
    <dbReference type="NCBI Taxonomy" id="2602016"/>
    <lineage>
        <taxon>Bacteria</taxon>
        <taxon>Pseudomonadati</taxon>
        <taxon>Pseudomonadota</taxon>
        <taxon>Alphaproteobacteria</taxon>
        <taxon>Rhodospirillales</taxon>
        <taxon>Dongiaceae</taxon>
        <taxon>Hypericibacter</taxon>
    </lineage>
</organism>
<feature type="domain" description="Acyl-CoA dehydrogenase C-terminal" evidence="5">
    <location>
        <begin position="248"/>
        <end position="369"/>
    </location>
</feature>
<evidence type="ECO:0000259" key="3">
    <source>
        <dbReference type="Pfam" id="PF02770"/>
    </source>
</evidence>
<keyword evidence="7" id="KW-1185">Reference proteome</keyword>
<reference evidence="6 7" key="1">
    <citation type="submission" date="2019-08" db="EMBL/GenBank/DDBJ databases">
        <title>Hyperibacter terrae gen. nov., sp. nov. and Hyperibacter viscosus sp. nov., two new members in the family Rhodospirillaceae isolated from the rhizosphere of Hypericum perforatum.</title>
        <authorList>
            <person name="Noviana Z."/>
        </authorList>
    </citation>
    <scope>NUCLEOTIDE SEQUENCE [LARGE SCALE GENOMIC DNA]</scope>
    <source>
        <strain evidence="6 7">R5959</strain>
    </source>
</reference>
<dbReference type="InterPro" id="IPR009100">
    <property type="entry name" value="AcylCoA_DH/oxidase_NM_dom_sf"/>
</dbReference>
<dbReference type="Pfam" id="PF02771">
    <property type="entry name" value="Acyl-CoA_dh_N"/>
    <property type="match status" value="1"/>
</dbReference>
<dbReference type="GO" id="GO:0016627">
    <property type="term" value="F:oxidoreductase activity, acting on the CH-CH group of donors"/>
    <property type="evidence" value="ECO:0007669"/>
    <property type="project" value="InterPro"/>
</dbReference>
<dbReference type="InterPro" id="IPR046373">
    <property type="entry name" value="Acyl-CoA_Oxase/DH_mid-dom_sf"/>
</dbReference>
<dbReference type="PANTHER" id="PTHR43831">
    <property type="entry name" value="ISOBUTYRYL-COA DEHYDROGENASE"/>
    <property type="match status" value="1"/>
</dbReference>
<keyword evidence="1" id="KW-0285">Flavoprotein</keyword>
<evidence type="ECO:0000259" key="4">
    <source>
        <dbReference type="Pfam" id="PF02771"/>
    </source>
</evidence>
<evidence type="ECO:0000259" key="5">
    <source>
        <dbReference type="Pfam" id="PF08028"/>
    </source>
</evidence>
<dbReference type="Gene3D" id="1.20.140.10">
    <property type="entry name" value="Butyryl-CoA Dehydrogenase, subunit A, domain 3"/>
    <property type="match status" value="1"/>
</dbReference>
<dbReference type="KEGG" id="hadh:FRZ61_09890"/>
<protein>
    <submittedName>
        <fullName evidence="6">Acyl-CoA dehydrogenase</fullName>
    </submittedName>
</protein>
<dbReference type="EMBL" id="CP042582">
    <property type="protein sequence ID" value="QEX21068.1"/>
    <property type="molecule type" value="Genomic_DNA"/>
</dbReference>
<evidence type="ECO:0000313" key="6">
    <source>
        <dbReference type="EMBL" id="QEX21068.1"/>
    </source>
</evidence>
<dbReference type="Gene3D" id="1.10.540.10">
    <property type="entry name" value="Acyl-CoA dehydrogenase/oxidase, N-terminal domain"/>
    <property type="match status" value="1"/>
</dbReference>
<dbReference type="SUPFAM" id="SSF56645">
    <property type="entry name" value="Acyl-CoA dehydrogenase NM domain-like"/>
    <property type="match status" value="1"/>
</dbReference>
<dbReference type="InterPro" id="IPR013107">
    <property type="entry name" value="Acyl-CoA_DH_C"/>
</dbReference>
<dbReference type="Gene3D" id="2.40.110.10">
    <property type="entry name" value="Butyryl-CoA Dehydrogenase, subunit A, domain 2"/>
    <property type="match status" value="1"/>
</dbReference>
<dbReference type="GO" id="GO:0050660">
    <property type="term" value="F:flavin adenine dinucleotide binding"/>
    <property type="evidence" value="ECO:0007669"/>
    <property type="project" value="InterPro"/>
</dbReference>
<keyword evidence="2" id="KW-0560">Oxidoreductase</keyword>
<dbReference type="Pfam" id="PF02770">
    <property type="entry name" value="Acyl-CoA_dh_M"/>
    <property type="match status" value="1"/>
</dbReference>
<dbReference type="RefSeq" id="WP_191909303.1">
    <property type="nucleotide sequence ID" value="NZ_CP042582.1"/>
</dbReference>
<dbReference type="InterPro" id="IPR036250">
    <property type="entry name" value="AcylCo_DH-like_C"/>
</dbReference>
<evidence type="ECO:0000256" key="1">
    <source>
        <dbReference type="ARBA" id="ARBA00022630"/>
    </source>
</evidence>
<dbReference type="Pfam" id="PF08028">
    <property type="entry name" value="Acyl-CoA_dh_2"/>
    <property type="match status" value="1"/>
</dbReference>
<proteinExistence type="predicted"/>
<dbReference type="PIRSF" id="PIRSF016578">
    <property type="entry name" value="HsaA"/>
    <property type="match status" value="1"/>
</dbReference>
<dbReference type="SUPFAM" id="SSF47203">
    <property type="entry name" value="Acyl-CoA dehydrogenase C-terminal domain-like"/>
    <property type="match status" value="1"/>
</dbReference>
<evidence type="ECO:0000256" key="2">
    <source>
        <dbReference type="ARBA" id="ARBA00023002"/>
    </source>
</evidence>
<dbReference type="CDD" id="cd00567">
    <property type="entry name" value="ACAD"/>
    <property type="match status" value="1"/>
</dbReference>
<dbReference type="AlphaFoldDB" id="A0A5J6MTX4"/>
<accession>A0A5J6MTX4</accession>
<dbReference type="Proteomes" id="UP000325797">
    <property type="component" value="Chromosome"/>
</dbReference>
<feature type="domain" description="Acyl-CoA oxidase/dehydrogenase middle" evidence="3">
    <location>
        <begin position="128"/>
        <end position="218"/>
    </location>
</feature>